<dbReference type="RefSeq" id="XP_014170976.1">
    <property type="nucleotide sequence ID" value="XM_014315501.1"/>
</dbReference>
<dbReference type="SUPFAM" id="SSF53474">
    <property type="entry name" value="alpha/beta-Hydrolases"/>
    <property type="match status" value="1"/>
</dbReference>
<dbReference type="GeneID" id="25979869"/>
<name>F0XMV0_GROCL</name>
<organism evidence="2">
    <name type="scientific">Grosmannia clavigera (strain kw1407 / UAMH 11150)</name>
    <name type="common">Blue stain fungus</name>
    <name type="synonym">Graphiocladiella clavigera</name>
    <dbReference type="NCBI Taxonomy" id="655863"/>
    <lineage>
        <taxon>Eukaryota</taxon>
        <taxon>Fungi</taxon>
        <taxon>Dikarya</taxon>
        <taxon>Ascomycota</taxon>
        <taxon>Pezizomycotina</taxon>
        <taxon>Sordariomycetes</taxon>
        <taxon>Sordariomycetidae</taxon>
        <taxon>Ophiostomatales</taxon>
        <taxon>Ophiostomataceae</taxon>
        <taxon>Leptographium</taxon>
    </lineage>
</organism>
<dbReference type="AlphaFoldDB" id="F0XMV0"/>
<gene>
    <name evidence="1" type="ORF">CMQ_6436</name>
</gene>
<protein>
    <recommendedName>
        <fullName evidence="3">Alpha/beta hydrolase fold-3 domain-containing protein</fullName>
    </recommendedName>
</protein>
<proteinExistence type="predicted"/>
<evidence type="ECO:0008006" key="3">
    <source>
        <dbReference type="Google" id="ProtNLM"/>
    </source>
</evidence>
<dbReference type="OrthoDB" id="5396420at2759"/>
<dbReference type="HOGENOM" id="CLU_017835_0_0_1"/>
<evidence type="ECO:0000313" key="2">
    <source>
        <dbReference type="Proteomes" id="UP000007796"/>
    </source>
</evidence>
<evidence type="ECO:0000313" key="1">
    <source>
        <dbReference type="EMBL" id="EFX01494.1"/>
    </source>
</evidence>
<dbReference type="InParanoid" id="F0XMV0"/>
<accession>F0XMV0</accession>
<dbReference type="Gene3D" id="3.40.50.1820">
    <property type="entry name" value="alpha/beta hydrolase"/>
    <property type="match status" value="1"/>
</dbReference>
<sequence>MAIRGLSLPPGRRLVHHRLLCRAFSTHPRHIAVPCASDDPITISLYHERQHPRWTPLLLYLPPSGAVDSAPLPDFLRRQKLCPVASVPYRWAWPPDRTYETLQTEYDDTLNKLSDMRPSRLWPAPLHDVLFGYDWLRKNLRRPILVYGEHLGAGLAASLALTESFSYKRTSVRGLAAYNGIYDWSVFIDRWSRVQTYNRQKNIKMNAATLSSIDPAPFALPLLDELFVRPPDLLDPFASPDLFFLSIGPVLLPDAFHPQDVPNVRPVVPFESVKSHRIHLDYPHRDTLLDIPAALLLHDAADETDFDPDIPTNKSYASQAAELGELMRRGIRRIAWEENLDLNDGPSTEEVEAAARAAELHVRVLGVDPSDDGLDRRGQDALLAWIEEQILHCAKQRAEAIGQTDDAEGYSLG</sequence>
<dbReference type="STRING" id="655863.F0XMV0"/>
<dbReference type="InterPro" id="IPR029058">
    <property type="entry name" value="AB_hydrolase_fold"/>
</dbReference>
<reference evidence="1 2" key="1">
    <citation type="journal article" date="2011" name="Proc. Natl. Acad. Sci. U.S.A.">
        <title>Genome and transcriptome analyses of the mountain pine beetle-fungal symbiont Grosmannia clavigera, a lodgepole pine pathogen.</title>
        <authorList>
            <person name="DiGuistini S."/>
            <person name="Wang Y."/>
            <person name="Liao N.Y."/>
            <person name="Taylor G."/>
            <person name="Tanguay P."/>
            <person name="Feau N."/>
            <person name="Henrissat B."/>
            <person name="Chan S.K."/>
            <person name="Hesse-Orce U."/>
            <person name="Alamouti S.M."/>
            <person name="Tsui C.K.M."/>
            <person name="Docking R.T."/>
            <person name="Levasseur A."/>
            <person name="Haridas S."/>
            <person name="Robertson G."/>
            <person name="Birol I."/>
            <person name="Holt R.A."/>
            <person name="Marra M.A."/>
            <person name="Hamelin R.C."/>
            <person name="Hirst M."/>
            <person name="Jones S.J.M."/>
            <person name="Bohlmann J."/>
            <person name="Breuil C."/>
        </authorList>
    </citation>
    <scope>NUCLEOTIDE SEQUENCE [LARGE SCALE GENOMIC DNA]</scope>
    <source>
        <strain evidence="2">kw1407 / UAMH 11150</strain>
    </source>
</reference>
<dbReference type="eggNOG" id="ENOG502ST7S">
    <property type="taxonomic scope" value="Eukaryota"/>
</dbReference>
<dbReference type="EMBL" id="GL629794">
    <property type="protein sequence ID" value="EFX01494.1"/>
    <property type="molecule type" value="Genomic_DNA"/>
</dbReference>
<dbReference type="Proteomes" id="UP000007796">
    <property type="component" value="Unassembled WGS sequence"/>
</dbReference>
<keyword evidence="2" id="KW-1185">Reference proteome</keyword>